<comment type="caution">
    <text evidence="1">The sequence shown here is derived from an EMBL/GenBank/DDBJ whole genome shotgun (WGS) entry which is preliminary data.</text>
</comment>
<gene>
    <name evidence="1" type="ORF">ADM90_07240</name>
</gene>
<dbReference type="Proteomes" id="UP000037977">
    <property type="component" value="Unassembled WGS sequence"/>
</dbReference>
<evidence type="ECO:0000313" key="1">
    <source>
        <dbReference type="EMBL" id="KOY83084.1"/>
    </source>
</evidence>
<accession>A0A0N0UX83</accession>
<proteinExistence type="predicted"/>
<dbReference type="AlphaFoldDB" id="A0A0N0UX83"/>
<organism evidence="1 2">
    <name type="scientific">Lysinibacillus macroides</name>
    <dbReference type="NCBI Taxonomy" id="33935"/>
    <lineage>
        <taxon>Bacteria</taxon>
        <taxon>Bacillati</taxon>
        <taxon>Bacillota</taxon>
        <taxon>Bacilli</taxon>
        <taxon>Bacillales</taxon>
        <taxon>Bacillaceae</taxon>
        <taxon>Lysinibacillus</taxon>
    </lineage>
</organism>
<sequence length="335" mass="39865">MYFDLVSLKRFFKRVKDNIVFPAVITYPFMRDSCLIIYQVHKDIIGTTDEVPFAIKEFRNKIKLFEKGGNEKVFKEILKQQIDEFGFETDNLGFYLNENRQTIGSTIYVGNTLRRLQNLREIKEEDKPEIYYVSQEIGSQVQAFIEVLENEIPMLQKNSAIESGFNELEAFEIIYKDINHTRLFNGNDLNNVFKYRLLIILQECFAVMWISENYDSRIIDRDFVDEYFIQRFINIRMDSIIDSLINLKKFYISQFDELDNSTHGELSIALEDYMLHSFEKVAELRNTIHYDDVKNFYDYFIEDEMIDLTGILNLNRIIFKCIEEFLSISNIPSQY</sequence>
<protein>
    <submittedName>
        <fullName evidence="1">Uncharacterized protein</fullName>
    </submittedName>
</protein>
<keyword evidence="2" id="KW-1185">Reference proteome</keyword>
<dbReference type="EMBL" id="LGCI01000005">
    <property type="protein sequence ID" value="KOY83084.1"/>
    <property type="molecule type" value="Genomic_DNA"/>
</dbReference>
<reference evidence="1 2" key="1">
    <citation type="submission" date="2015-07" db="EMBL/GenBank/DDBJ databases">
        <title>Genome sequencing project for genomic taxonomy and phylogenomics of Bacillus-like bacteria.</title>
        <authorList>
            <person name="Liu B."/>
            <person name="Wang J."/>
            <person name="Zhu Y."/>
            <person name="Liu G."/>
            <person name="Chen Q."/>
            <person name="Chen Z."/>
            <person name="Che J."/>
            <person name="Ge C."/>
            <person name="Shi H."/>
            <person name="Pan Z."/>
            <person name="Liu X."/>
        </authorList>
    </citation>
    <scope>NUCLEOTIDE SEQUENCE [LARGE SCALE GENOMIC DNA]</scope>
    <source>
        <strain evidence="1 2">DSM 54</strain>
    </source>
</reference>
<evidence type="ECO:0000313" key="2">
    <source>
        <dbReference type="Proteomes" id="UP000037977"/>
    </source>
</evidence>
<name>A0A0N0UX83_9BACI</name>
<dbReference type="PATRIC" id="fig|33935.3.peg.893"/>